<dbReference type="PANTHER" id="PTHR42785:SF1">
    <property type="entry name" value="DNA TOPOISOMERASE"/>
    <property type="match status" value="1"/>
</dbReference>
<reference evidence="13" key="1">
    <citation type="submission" date="2016-10" db="EMBL/GenBank/DDBJ databases">
        <authorList>
            <person name="Varghese N."/>
            <person name="Submissions S."/>
        </authorList>
    </citation>
    <scope>NUCLEOTIDE SEQUENCE [LARGE SCALE GENOMIC DNA]</scope>
    <source>
        <strain evidence="13">DSM 45419</strain>
    </source>
</reference>
<dbReference type="Gene3D" id="1.10.460.10">
    <property type="entry name" value="Topoisomerase I, domain 2"/>
    <property type="match status" value="1"/>
</dbReference>
<dbReference type="PROSITE" id="PS00396">
    <property type="entry name" value="TOPO_IA_1"/>
    <property type="match status" value="1"/>
</dbReference>
<dbReference type="Gene3D" id="3.40.50.140">
    <property type="match status" value="1"/>
</dbReference>
<evidence type="ECO:0000256" key="1">
    <source>
        <dbReference type="ARBA" id="ARBA00000213"/>
    </source>
</evidence>
<dbReference type="Pfam" id="PF13368">
    <property type="entry name" value="Toprim_C_rpt"/>
    <property type="match status" value="4"/>
</dbReference>
<dbReference type="InterPro" id="IPR000380">
    <property type="entry name" value="Topo_IA"/>
</dbReference>
<dbReference type="InterPro" id="IPR005733">
    <property type="entry name" value="TopoI_bac-type"/>
</dbReference>
<feature type="site" description="Interaction with DNA" evidence="8">
    <location>
        <position position="185"/>
    </location>
</feature>
<dbReference type="InterPro" id="IPR028612">
    <property type="entry name" value="Topoisom_1_IA"/>
</dbReference>
<dbReference type="InterPro" id="IPR034149">
    <property type="entry name" value="TOPRIM_TopoI"/>
</dbReference>
<keyword evidence="7 8" id="KW-0413">Isomerase</keyword>
<comment type="function">
    <text evidence="8">Releases the supercoiling and torsional tension of DNA, which is introduced during the DNA replication and transcription, by transiently cleaving and rejoining one strand of the DNA duplex. Introduces a single-strand break via transesterification at a target site in duplex DNA. The scissile phosphodiester is attacked by the catalytic tyrosine of the enzyme, resulting in the formation of a DNA-(5'-phosphotyrosyl)-enzyme intermediate and the expulsion of a 3'-OH DNA strand. The free DNA strand then undergoes passage around the unbroken strand, thus removing DNA supercoils. Finally, in the religation step, the DNA 3'-OH attacks the covalent intermediate to expel the active-site tyrosine and restore the DNA phosphodiester backbone.</text>
</comment>
<dbReference type="InterPro" id="IPR003602">
    <property type="entry name" value="Topo_IA_DNA-bd_dom"/>
</dbReference>
<feature type="compositionally biased region" description="Basic and acidic residues" evidence="9">
    <location>
        <begin position="493"/>
        <end position="529"/>
    </location>
</feature>
<dbReference type="GO" id="GO:0003917">
    <property type="term" value="F:DNA topoisomerase type I (single strand cut, ATP-independent) activity"/>
    <property type="evidence" value="ECO:0007669"/>
    <property type="project" value="UniProtKB-UniRule"/>
</dbReference>
<dbReference type="InterPro" id="IPR006171">
    <property type="entry name" value="TOPRIM_dom"/>
</dbReference>
<keyword evidence="4" id="KW-0460">Magnesium</keyword>
<dbReference type="SMART" id="SM00437">
    <property type="entry name" value="TOP1Ac"/>
    <property type="match status" value="1"/>
</dbReference>
<proteinExistence type="inferred from homology"/>
<dbReference type="InterPro" id="IPR023405">
    <property type="entry name" value="Topo_IA_core_domain"/>
</dbReference>
<dbReference type="InterPro" id="IPR025589">
    <property type="entry name" value="Toprim_C_rpt"/>
</dbReference>
<dbReference type="GO" id="GO:0046872">
    <property type="term" value="F:metal ion binding"/>
    <property type="evidence" value="ECO:0007669"/>
    <property type="project" value="UniProtKB-KW"/>
</dbReference>
<gene>
    <name evidence="8" type="primary">topA</name>
    <name evidence="12" type="ORF">SAMN05660642_02601</name>
</gene>
<evidence type="ECO:0000259" key="11">
    <source>
        <dbReference type="PROSITE" id="PS52039"/>
    </source>
</evidence>
<dbReference type="Gene3D" id="2.70.20.10">
    <property type="entry name" value="Topoisomerase I, domain 3"/>
    <property type="match status" value="1"/>
</dbReference>
<keyword evidence="13" id="KW-1185">Reference proteome</keyword>
<sequence>MAPTKTTNTGTRAAAATSGGTSTPARRRTAAGGGRPLVIVESPTKAGKIAGYLGNGYVVEASVGHIRDLPRNAADVPAEHKGASWARLGVDVDNAFEPLYVVSPDRKQQVSRLKQLVKDASEVYLATDEDREGEAIAWHLVDTLKPRVPVRRMVFHEITPEAIARAVANPRELDTALVDAQETRRILDRLYGYEVSPVLWKKVLPKLSAGRVQSVATRIVVERERERMAFRSADYWSLEGTFAVTGRRSGADEGEPTTLRARLVSVDDSRVATGRDFDPATGRVTGEVVHLDEAGARGLAARLEGRQVTVSRVDEKPYRRRPYAPFTTSTLQMEAGRKLGWSSAQVMRVAQRLYENGHITYMRTDSTNLSNEAINAARTQARELYGDAYVPAEARRYAKKAKGAQEAHEAIRPAGDSFRTPGQLAGQLARDEFRLYELIWQRTIASQMADAVGQSVSIRLAGRSSTDEAVEFTASGRTITFPGFLRAYVESRDEGAAGDDDHGSDDAERRLPRVERGQQLDTRELEAKGHTTTPPSRYTEPSLVARLEELGIGRPSTYASIMQTIQDRGYVWKKGSALVPTFVAFAVVNLLEQHFAQLVDYDFTASLENELDEIAAGDLGRVDWLTEFYFGGEGRHAGGIAASGGLKSVIGQQLEEIDARGVNSIPLRATGPNGEPVVVRVGRYGPYLQVGGEDGPRVSLPEDLAPDELTQEKVEELLAAPSGDRELGTDPESGLPVVVKAGRYGPYVTTVVPEGSKESPRTASLLSSMSPETVTLDDALKLLTLPRTVGTAPDGEEIQALNGRYGPYLKKGTDSRSLESEDRLFTVTLDEALAIFAQPKQRGRRAAAAPLKELGADPVTQGAITVREGRFGPYVTDGETNASLRKGDDVESITLARAAELLADRRANPSTRKKATKKKAAAKKTTATTTTATKTTATKTTAKATTKTAAAKKTTATRATKKATADSDAVPAR</sequence>
<comment type="similarity">
    <text evidence="2 8">Belongs to the type IA topoisomerase family.</text>
</comment>
<evidence type="ECO:0000256" key="7">
    <source>
        <dbReference type="ARBA" id="ARBA00023235"/>
    </source>
</evidence>
<dbReference type="InterPro" id="IPR013824">
    <property type="entry name" value="Topo_IA_cen_sub1"/>
</dbReference>
<feature type="site" description="Interaction with DNA" evidence="8">
    <location>
        <position position="188"/>
    </location>
</feature>
<evidence type="ECO:0000256" key="6">
    <source>
        <dbReference type="ARBA" id="ARBA00023125"/>
    </source>
</evidence>
<evidence type="ECO:0000313" key="12">
    <source>
        <dbReference type="EMBL" id="SDM49884.1"/>
    </source>
</evidence>
<dbReference type="Pfam" id="PF01131">
    <property type="entry name" value="Topoisom_bac"/>
    <property type="match status" value="1"/>
</dbReference>
<dbReference type="CDD" id="cd03363">
    <property type="entry name" value="TOPRIM_TopoIA_TopoI"/>
    <property type="match status" value="1"/>
</dbReference>
<organism evidence="12 13">
    <name type="scientific">Geodermatophilus siccatus</name>
    <dbReference type="NCBI Taxonomy" id="1137991"/>
    <lineage>
        <taxon>Bacteria</taxon>
        <taxon>Bacillati</taxon>
        <taxon>Actinomycetota</taxon>
        <taxon>Actinomycetes</taxon>
        <taxon>Geodermatophilales</taxon>
        <taxon>Geodermatophilaceae</taxon>
        <taxon>Geodermatophilus</taxon>
    </lineage>
</organism>
<feature type="site" description="Interaction with DNA" evidence="8">
    <location>
        <position position="200"/>
    </location>
</feature>
<dbReference type="HAMAP" id="MF_00952">
    <property type="entry name" value="Topoisom_1_prok"/>
    <property type="match status" value="1"/>
</dbReference>
<evidence type="ECO:0000256" key="4">
    <source>
        <dbReference type="ARBA" id="ARBA00022842"/>
    </source>
</evidence>
<protein>
    <recommendedName>
        <fullName evidence="8">DNA topoisomerase 1</fullName>
        <ecNumber evidence="8">5.6.2.1</ecNumber>
    </recommendedName>
    <alternativeName>
        <fullName evidence="8">DNA topoisomerase I</fullName>
    </alternativeName>
</protein>
<feature type="site" description="Interaction with DNA" evidence="8">
    <location>
        <position position="363"/>
    </location>
</feature>
<feature type="compositionally biased region" description="Low complexity" evidence="9">
    <location>
        <begin position="923"/>
        <end position="958"/>
    </location>
</feature>
<feature type="compositionally biased region" description="Basic residues" evidence="9">
    <location>
        <begin position="911"/>
        <end position="922"/>
    </location>
</feature>
<comment type="catalytic activity">
    <reaction evidence="1 8">
        <text>ATP-independent breakage of single-stranded DNA, followed by passage and rejoining.</text>
        <dbReference type="EC" id="5.6.2.1"/>
    </reaction>
</comment>
<dbReference type="NCBIfam" id="TIGR01051">
    <property type="entry name" value="topA_bact"/>
    <property type="match status" value="1"/>
</dbReference>
<dbReference type="RefSeq" id="WP_091218734.1">
    <property type="nucleotide sequence ID" value="NZ_FNHE01000006.1"/>
</dbReference>
<keyword evidence="6 8" id="KW-0238">DNA-binding</keyword>
<feature type="region of interest" description="Disordered" evidence="9">
    <location>
        <begin position="1"/>
        <end position="34"/>
    </location>
</feature>
<dbReference type="PRINTS" id="PR00417">
    <property type="entry name" value="PRTPISMRASEI"/>
</dbReference>
<dbReference type="Pfam" id="PF01751">
    <property type="entry name" value="Toprim"/>
    <property type="match status" value="1"/>
</dbReference>
<dbReference type="Proteomes" id="UP000198680">
    <property type="component" value="Unassembled WGS sequence"/>
</dbReference>
<feature type="site" description="Interaction with DNA" evidence="8">
    <location>
        <position position="184"/>
    </location>
</feature>
<feature type="site" description="Interaction with DNA" evidence="8">
    <location>
        <position position="65"/>
    </location>
</feature>
<dbReference type="InterPro" id="IPR013825">
    <property type="entry name" value="Topo_IA_cen_sub2"/>
</dbReference>
<dbReference type="InterPro" id="IPR023406">
    <property type="entry name" value="Topo_IA_AS"/>
</dbReference>
<dbReference type="AlphaFoldDB" id="A0A1G9TR35"/>
<dbReference type="OrthoDB" id="9804262at2"/>
<keyword evidence="5 8" id="KW-0799">Topoisomerase</keyword>
<dbReference type="GO" id="GO:0003677">
    <property type="term" value="F:DNA binding"/>
    <property type="evidence" value="ECO:0007669"/>
    <property type="project" value="UniProtKB-KW"/>
</dbReference>
<evidence type="ECO:0000313" key="13">
    <source>
        <dbReference type="Proteomes" id="UP000198680"/>
    </source>
</evidence>
<evidence type="ECO:0000256" key="3">
    <source>
        <dbReference type="ARBA" id="ARBA00022723"/>
    </source>
</evidence>
<feature type="active site" description="O-(5'-phospho-DNA)-tyrosine intermediate" evidence="8">
    <location>
        <position position="361"/>
    </location>
</feature>
<comment type="subunit">
    <text evidence="8">Monomer.</text>
</comment>
<name>A0A1G9TR35_9ACTN</name>
<evidence type="ECO:0000259" key="10">
    <source>
        <dbReference type="PROSITE" id="PS50880"/>
    </source>
</evidence>
<dbReference type="CDD" id="cd00186">
    <property type="entry name" value="TOP1Ac"/>
    <property type="match status" value="1"/>
</dbReference>
<evidence type="ECO:0000256" key="8">
    <source>
        <dbReference type="HAMAP-Rule" id="MF_00952"/>
    </source>
</evidence>
<evidence type="ECO:0000256" key="2">
    <source>
        <dbReference type="ARBA" id="ARBA00009446"/>
    </source>
</evidence>
<dbReference type="SMART" id="SM00436">
    <property type="entry name" value="TOP1Bc"/>
    <property type="match status" value="1"/>
</dbReference>
<dbReference type="SMART" id="SM00493">
    <property type="entry name" value="TOPRIM"/>
    <property type="match status" value="1"/>
</dbReference>
<dbReference type="EC" id="5.6.2.1" evidence="8"/>
<feature type="region of interest" description="Disordered" evidence="9">
    <location>
        <begin position="493"/>
        <end position="540"/>
    </location>
</feature>
<dbReference type="PANTHER" id="PTHR42785">
    <property type="entry name" value="DNA TOPOISOMERASE, TYPE IA, CORE"/>
    <property type="match status" value="1"/>
</dbReference>
<feature type="region of interest" description="Interaction with DNA" evidence="8">
    <location>
        <begin position="208"/>
        <end position="213"/>
    </location>
</feature>
<feature type="domain" description="Toprim" evidence="10">
    <location>
        <begin position="35"/>
        <end position="159"/>
    </location>
</feature>
<dbReference type="InterPro" id="IPR013826">
    <property type="entry name" value="Topo_IA_cen_sub3"/>
</dbReference>
<dbReference type="PROSITE" id="PS52039">
    <property type="entry name" value="TOPO_IA_2"/>
    <property type="match status" value="1"/>
</dbReference>
<dbReference type="SUPFAM" id="SSF56712">
    <property type="entry name" value="Prokaryotic type I DNA topoisomerase"/>
    <property type="match status" value="1"/>
</dbReference>
<dbReference type="EMBL" id="FNHE01000006">
    <property type="protein sequence ID" value="SDM49884.1"/>
    <property type="molecule type" value="Genomic_DNA"/>
</dbReference>
<dbReference type="Gene3D" id="1.10.290.10">
    <property type="entry name" value="Topoisomerase I, domain 4"/>
    <property type="match status" value="1"/>
</dbReference>
<dbReference type="InterPro" id="IPR003601">
    <property type="entry name" value="Topo_IA_2"/>
</dbReference>
<dbReference type="STRING" id="1137991.SAMN05660642_02601"/>
<dbReference type="InterPro" id="IPR013497">
    <property type="entry name" value="Topo_IA_cen"/>
</dbReference>
<feature type="domain" description="Topo IA-type catalytic" evidence="11">
    <location>
        <begin position="174"/>
        <end position="636"/>
    </location>
</feature>
<feature type="site" description="Interaction with DNA" evidence="8">
    <location>
        <position position="193"/>
    </location>
</feature>
<dbReference type="PROSITE" id="PS50880">
    <property type="entry name" value="TOPRIM"/>
    <property type="match status" value="1"/>
</dbReference>
<keyword evidence="3" id="KW-0479">Metal-binding</keyword>
<evidence type="ECO:0000256" key="5">
    <source>
        <dbReference type="ARBA" id="ARBA00023029"/>
    </source>
</evidence>
<feature type="compositionally biased region" description="Low complexity" evidence="9">
    <location>
        <begin position="1"/>
        <end position="24"/>
    </location>
</feature>
<feature type="region of interest" description="Disordered" evidence="9">
    <location>
        <begin position="904"/>
        <end position="973"/>
    </location>
</feature>
<dbReference type="GO" id="GO:0006265">
    <property type="term" value="P:DNA topological change"/>
    <property type="evidence" value="ECO:0007669"/>
    <property type="project" value="UniProtKB-UniRule"/>
</dbReference>
<accession>A0A1G9TR35</accession>
<feature type="site" description="Interaction with DNA" evidence="8">
    <location>
        <position position="568"/>
    </location>
</feature>
<evidence type="ECO:0000256" key="9">
    <source>
        <dbReference type="SAM" id="MobiDB-lite"/>
    </source>
</evidence>